<name>A0ABP0MFZ7_9DINO</name>
<protein>
    <submittedName>
        <fullName evidence="1">Uncharacterized protein</fullName>
    </submittedName>
</protein>
<evidence type="ECO:0000313" key="1">
    <source>
        <dbReference type="EMBL" id="CAK9050091.1"/>
    </source>
</evidence>
<dbReference type="Proteomes" id="UP001642464">
    <property type="component" value="Unassembled WGS sequence"/>
</dbReference>
<dbReference type="EMBL" id="CAXAMM010021513">
    <property type="protein sequence ID" value="CAK9050091.1"/>
    <property type="molecule type" value="Genomic_DNA"/>
</dbReference>
<proteinExistence type="predicted"/>
<keyword evidence="2" id="KW-1185">Reference proteome</keyword>
<accession>A0ABP0MFZ7</accession>
<evidence type="ECO:0000313" key="2">
    <source>
        <dbReference type="Proteomes" id="UP001642464"/>
    </source>
</evidence>
<reference evidence="1 2" key="1">
    <citation type="submission" date="2024-02" db="EMBL/GenBank/DDBJ databases">
        <authorList>
            <person name="Chen Y."/>
            <person name="Shah S."/>
            <person name="Dougan E. K."/>
            <person name="Thang M."/>
            <person name="Chan C."/>
        </authorList>
    </citation>
    <scope>NUCLEOTIDE SEQUENCE [LARGE SCALE GENOMIC DNA]</scope>
</reference>
<gene>
    <name evidence="1" type="ORF">SCF082_LOCUS27665</name>
</gene>
<organism evidence="1 2">
    <name type="scientific">Durusdinium trenchii</name>
    <dbReference type="NCBI Taxonomy" id="1381693"/>
    <lineage>
        <taxon>Eukaryota</taxon>
        <taxon>Sar</taxon>
        <taxon>Alveolata</taxon>
        <taxon>Dinophyceae</taxon>
        <taxon>Suessiales</taxon>
        <taxon>Symbiodiniaceae</taxon>
        <taxon>Durusdinium</taxon>
    </lineage>
</organism>
<comment type="caution">
    <text evidence="1">The sequence shown here is derived from an EMBL/GenBank/DDBJ whole genome shotgun (WGS) entry which is preliminary data.</text>
</comment>
<sequence length="184" mass="20702">METAPPYAKSTQAWRKKRAFTGRYLESVWPRSYWNRGPVSILDYNLTSSIHSKSVSNLPLARFTQKGSVRPASRSTREKRRETRKKVAWEHETVGGSQSSLEPSLPETPTVASEVAAPETRMASPFWHAEIPPMAELSAAKVLADQKRQQVYLKMGQIGSLKLILAQVEAGYGTDFKDFRHTLP</sequence>